<dbReference type="PROSITE" id="PS00599">
    <property type="entry name" value="AA_TRANSFER_CLASS_2"/>
    <property type="match status" value="1"/>
</dbReference>
<evidence type="ECO:0000256" key="6">
    <source>
        <dbReference type="ARBA" id="ARBA00023102"/>
    </source>
</evidence>
<dbReference type="InterPro" id="IPR005861">
    <property type="entry name" value="HisP_aminotrans"/>
</dbReference>
<organism evidence="9">
    <name type="scientific">freshwater metagenome</name>
    <dbReference type="NCBI Taxonomy" id="449393"/>
    <lineage>
        <taxon>unclassified sequences</taxon>
        <taxon>metagenomes</taxon>
        <taxon>ecological metagenomes</taxon>
    </lineage>
</organism>
<evidence type="ECO:0000256" key="1">
    <source>
        <dbReference type="ARBA" id="ARBA00001933"/>
    </source>
</evidence>
<dbReference type="CDD" id="cd00609">
    <property type="entry name" value="AAT_like"/>
    <property type="match status" value="1"/>
</dbReference>
<evidence type="ECO:0000313" key="13">
    <source>
        <dbReference type="EMBL" id="CAB4848489.1"/>
    </source>
</evidence>
<accession>A0A6J5YXU6</accession>
<evidence type="ECO:0000313" key="9">
    <source>
        <dbReference type="EMBL" id="CAB4333878.1"/>
    </source>
</evidence>
<dbReference type="GO" id="GO:0000105">
    <property type="term" value="P:L-histidine biosynthetic process"/>
    <property type="evidence" value="ECO:0007669"/>
    <property type="project" value="UniProtKB-KW"/>
</dbReference>
<dbReference type="EMBL" id="CAESAD010000007">
    <property type="protein sequence ID" value="CAB4341803.1"/>
    <property type="molecule type" value="Genomic_DNA"/>
</dbReference>
<feature type="domain" description="Aminotransferase class I/classII large" evidence="8">
    <location>
        <begin position="25"/>
        <end position="348"/>
    </location>
</feature>
<dbReference type="EMBL" id="CAFAAO010000001">
    <property type="protein sequence ID" value="CAB4793247.1"/>
    <property type="molecule type" value="Genomic_DNA"/>
</dbReference>
<evidence type="ECO:0000313" key="10">
    <source>
        <dbReference type="EMBL" id="CAB4341803.1"/>
    </source>
</evidence>
<protein>
    <submittedName>
        <fullName evidence="9">Unannotated protein</fullName>
    </submittedName>
</protein>
<dbReference type="InterPro" id="IPR001917">
    <property type="entry name" value="Aminotrans_II_pyridoxalP_BS"/>
</dbReference>
<keyword evidence="3" id="KW-0028">Amino-acid biosynthesis</keyword>
<evidence type="ECO:0000313" key="12">
    <source>
        <dbReference type="EMBL" id="CAB4793247.1"/>
    </source>
</evidence>
<evidence type="ECO:0000256" key="2">
    <source>
        <dbReference type="ARBA" id="ARBA00022576"/>
    </source>
</evidence>
<sequence length="362" mass="40000">MNDLPIRSDLVGRSPYGAPQFDVPVRLNTNENPFGPSPELVAELAKVISKVGASLNRYPDRDALALRADLAKYINTESQGAVTAENIWPANGSNEVMQQLLQLFGGPDKLLVTFAPNYSMYEDYCRNTFTNYETANRNSDFSIDQKIIDQVLSRNPDLIVVTSPNNPTGTVLDPAELTYLLDNFKGVLIVDEAYAEFRPAGTPSAILEIPSHPRLVVVRTMSKAFSFAGARLGYAVAQAELIEALQLVRLPYHLSKVTQEVARVALQFSAELQGQVNLLRSERDTLAIWLRDNGFTVAPSGANFLLFGPFGDRTQTWEQLVTEGVLIRETGPDGWLRVSIGTPKENNKFKAALLKVTTNNRK</sequence>
<dbReference type="GO" id="GO:0004400">
    <property type="term" value="F:histidinol-phosphate transaminase activity"/>
    <property type="evidence" value="ECO:0007669"/>
    <property type="project" value="InterPro"/>
</dbReference>
<evidence type="ECO:0000256" key="5">
    <source>
        <dbReference type="ARBA" id="ARBA00022898"/>
    </source>
</evidence>
<reference evidence="9" key="1">
    <citation type="submission" date="2020-05" db="EMBL/GenBank/DDBJ databases">
        <authorList>
            <person name="Chiriac C."/>
            <person name="Salcher M."/>
            <person name="Ghai R."/>
            <person name="Kavagutti S V."/>
        </authorList>
    </citation>
    <scope>NUCLEOTIDE SEQUENCE</scope>
</reference>
<dbReference type="InterPro" id="IPR004839">
    <property type="entry name" value="Aminotransferase_I/II_large"/>
</dbReference>
<dbReference type="AlphaFoldDB" id="A0A6J5YXU6"/>
<evidence type="ECO:0000256" key="7">
    <source>
        <dbReference type="ARBA" id="ARBA00029440"/>
    </source>
</evidence>
<evidence type="ECO:0000313" key="14">
    <source>
        <dbReference type="EMBL" id="CAB5017449.1"/>
    </source>
</evidence>
<dbReference type="NCBIfam" id="TIGR01141">
    <property type="entry name" value="hisC"/>
    <property type="match status" value="1"/>
</dbReference>
<evidence type="ECO:0000256" key="3">
    <source>
        <dbReference type="ARBA" id="ARBA00022605"/>
    </source>
</evidence>
<dbReference type="EMBL" id="CAESAI010000006">
    <property type="protein sequence ID" value="CAB4333878.1"/>
    <property type="molecule type" value="Genomic_DNA"/>
</dbReference>
<name>A0A6J5YXU6_9ZZZZ</name>
<dbReference type="InterPro" id="IPR015424">
    <property type="entry name" value="PyrdxlP-dep_Trfase"/>
</dbReference>
<dbReference type="InterPro" id="IPR015422">
    <property type="entry name" value="PyrdxlP-dep_Trfase_small"/>
</dbReference>
<dbReference type="NCBIfam" id="NF002877">
    <property type="entry name" value="PRK03317.1"/>
    <property type="match status" value="1"/>
</dbReference>
<gene>
    <name evidence="11" type="ORF">UFOPK2648_00657</name>
    <name evidence="12" type="ORF">UFOPK3037_00092</name>
    <name evidence="13" type="ORF">UFOPK3278_00815</name>
    <name evidence="9" type="ORF">UFOPK3406_00430</name>
    <name evidence="10" type="ORF">UFOPK3925_01060</name>
    <name evidence="14" type="ORF">UFOPK4097_00718</name>
</gene>
<proteinExistence type="inferred from homology"/>
<keyword evidence="4" id="KW-0808">Transferase</keyword>
<dbReference type="SUPFAM" id="SSF53383">
    <property type="entry name" value="PLP-dependent transferases"/>
    <property type="match status" value="1"/>
</dbReference>
<keyword evidence="5" id="KW-0663">Pyridoxal phosphate</keyword>
<evidence type="ECO:0000313" key="11">
    <source>
        <dbReference type="EMBL" id="CAB4707098.1"/>
    </source>
</evidence>
<keyword evidence="6" id="KW-0368">Histidine biosynthesis</keyword>
<dbReference type="EMBL" id="CAFBIX010000029">
    <property type="protein sequence ID" value="CAB4848489.1"/>
    <property type="molecule type" value="Genomic_DNA"/>
</dbReference>
<dbReference type="Gene3D" id="3.90.1150.10">
    <property type="entry name" value="Aspartate Aminotransferase, domain 1"/>
    <property type="match status" value="1"/>
</dbReference>
<dbReference type="GO" id="GO:0030170">
    <property type="term" value="F:pyridoxal phosphate binding"/>
    <property type="evidence" value="ECO:0007669"/>
    <property type="project" value="InterPro"/>
</dbReference>
<evidence type="ECO:0000256" key="4">
    <source>
        <dbReference type="ARBA" id="ARBA00022679"/>
    </source>
</evidence>
<evidence type="ECO:0000259" key="8">
    <source>
        <dbReference type="Pfam" id="PF00155"/>
    </source>
</evidence>
<dbReference type="PANTHER" id="PTHR42885">
    <property type="entry name" value="HISTIDINOL-PHOSPHATE AMINOTRANSFERASE-RELATED"/>
    <property type="match status" value="1"/>
</dbReference>
<dbReference type="HAMAP" id="MF_01023">
    <property type="entry name" value="HisC_aminotrans_2"/>
    <property type="match status" value="1"/>
</dbReference>
<dbReference type="Pfam" id="PF00155">
    <property type="entry name" value="Aminotran_1_2"/>
    <property type="match status" value="1"/>
</dbReference>
<keyword evidence="2" id="KW-0032">Aminotransferase</keyword>
<dbReference type="EMBL" id="CAEZYC010000028">
    <property type="protein sequence ID" value="CAB4707098.1"/>
    <property type="molecule type" value="Genomic_DNA"/>
</dbReference>
<dbReference type="InterPro" id="IPR015421">
    <property type="entry name" value="PyrdxlP-dep_Trfase_major"/>
</dbReference>
<dbReference type="PANTHER" id="PTHR42885:SF2">
    <property type="entry name" value="HISTIDINOL-PHOSPHATE AMINOTRANSFERASE"/>
    <property type="match status" value="1"/>
</dbReference>
<dbReference type="Gene3D" id="3.40.640.10">
    <property type="entry name" value="Type I PLP-dependent aspartate aminotransferase-like (Major domain)"/>
    <property type="match status" value="1"/>
</dbReference>
<comment type="pathway">
    <text evidence="7">Amino-acid biosynthesis.</text>
</comment>
<dbReference type="EMBL" id="CAFBPK010000009">
    <property type="protein sequence ID" value="CAB5017449.1"/>
    <property type="molecule type" value="Genomic_DNA"/>
</dbReference>
<comment type="cofactor">
    <cofactor evidence="1">
        <name>pyridoxal 5'-phosphate</name>
        <dbReference type="ChEBI" id="CHEBI:597326"/>
    </cofactor>
</comment>